<dbReference type="EMBL" id="CAJPVI010000021">
    <property type="protein sequence ID" value="CAG2149834.1"/>
    <property type="molecule type" value="Genomic_DNA"/>
</dbReference>
<proteinExistence type="predicted"/>
<reference evidence="1 2" key="1">
    <citation type="submission" date="2021-03" db="EMBL/GenBank/DDBJ databases">
        <authorList>
            <person name="Peeters C."/>
        </authorList>
    </citation>
    <scope>NUCLEOTIDE SEQUENCE [LARGE SCALE GENOMIC DNA]</scope>
    <source>
        <strain evidence="1 2">LMG 26411</strain>
    </source>
</reference>
<name>A0ABM8TJ73_9BURK</name>
<dbReference type="Proteomes" id="UP000672657">
    <property type="component" value="Unassembled WGS sequence"/>
</dbReference>
<keyword evidence="2" id="KW-1185">Reference proteome</keyword>
<organism evidence="1 2">
    <name type="scientific">Cupriavidus numazuensis</name>
    <dbReference type="NCBI Taxonomy" id="221992"/>
    <lineage>
        <taxon>Bacteria</taxon>
        <taxon>Pseudomonadati</taxon>
        <taxon>Pseudomonadota</taxon>
        <taxon>Betaproteobacteria</taxon>
        <taxon>Burkholderiales</taxon>
        <taxon>Burkholderiaceae</taxon>
        <taxon>Cupriavidus</taxon>
    </lineage>
</organism>
<protein>
    <submittedName>
        <fullName evidence="1">Uncharacterized protein</fullName>
    </submittedName>
</protein>
<sequence length="129" mass="14265">MRIAVDAIQVLYGSRSDGRPNKRRPERNSLRFCGIMAGMTSAVPPLPVSPSPAVPACERCLALAADPRRREPPSCLALRHTAPQVGQSSTGVPYSMLTFCCRDCGTVWRLYDRANELFVSWVPEHPLVR</sequence>
<comment type="caution">
    <text evidence="1">The sequence shown here is derived from an EMBL/GenBank/DDBJ whole genome shotgun (WGS) entry which is preliminary data.</text>
</comment>
<evidence type="ECO:0000313" key="1">
    <source>
        <dbReference type="EMBL" id="CAG2149834.1"/>
    </source>
</evidence>
<accession>A0ABM8TJ73</accession>
<evidence type="ECO:0000313" key="2">
    <source>
        <dbReference type="Proteomes" id="UP000672657"/>
    </source>
</evidence>
<gene>
    <name evidence="1" type="ORF">LMG26411_03627</name>
</gene>